<dbReference type="Proteomes" id="UP001487740">
    <property type="component" value="Unassembled WGS sequence"/>
</dbReference>
<evidence type="ECO:0000256" key="1">
    <source>
        <dbReference type="SAM" id="MobiDB-lite"/>
    </source>
</evidence>
<feature type="compositionally biased region" description="Low complexity" evidence="1">
    <location>
        <begin position="228"/>
        <end position="243"/>
    </location>
</feature>
<comment type="caution">
    <text evidence="2">The sequence shown here is derived from an EMBL/GenBank/DDBJ whole genome shotgun (WGS) entry which is preliminary data.</text>
</comment>
<feature type="compositionally biased region" description="Low complexity" evidence="1">
    <location>
        <begin position="287"/>
        <end position="298"/>
    </location>
</feature>
<protein>
    <submittedName>
        <fullName evidence="2">Uncharacterized protein</fullName>
    </submittedName>
</protein>
<feature type="compositionally biased region" description="Basic and acidic residues" evidence="1">
    <location>
        <begin position="299"/>
        <end position="313"/>
    </location>
</feature>
<feature type="compositionally biased region" description="Low complexity" evidence="1">
    <location>
        <begin position="424"/>
        <end position="433"/>
    </location>
</feature>
<feature type="compositionally biased region" description="Low complexity" evidence="1">
    <location>
        <begin position="191"/>
        <end position="202"/>
    </location>
</feature>
<feature type="region of interest" description="Disordered" evidence="1">
    <location>
        <begin position="53"/>
        <end position="72"/>
    </location>
</feature>
<feature type="compositionally biased region" description="Low complexity" evidence="1">
    <location>
        <begin position="325"/>
        <end position="334"/>
    </location>
</feature>
<feature type="compositionally biased region" description="Pro residues" evidence="1">
    <location>
        <begin position="134"/>
        <end position="146"/>
    </location>
</feature>
<feature type="compositionally biased region" description="Pro residues" evidence="1">
    <location>
        <begin position="154"/>
        <end position="167"/>
    </location>
</feature>
<evidence type="ECO:0000313" key="3">
    <source>
        <dbReference type="Proteomes" id="UP001487740"/>
    </source>
</evidence>
<organism evidence="2 3">
    <name type="scientific">Scylla paramamosain</name>
    <name type="common">Mud crab</name>
    <dbReference type="NCBI Taxonomy" id="85552"/>
    <lineage>
        <taxon>Eukaryota</taxon>
        <taxon>Metazoa</taxon>
        <taxon>Ecdysozoa</taxon>
        <taxon>Arthropoda</taxon>
        <taxon>Crustacea</taxon>
        <taxon>Multicrustacea</taxon>
        <taxon>Malacostraca</taxon>
        <taxon>Eumalacostraca</taxon>
        <taxon>Eucarida</taxon>
        <taxon>Decapoda</taxon>
        <taxon>Pleocyemata</taxon>
        <taxon>Brachyura</taxon>
        <taxon>Eubrachyura</taxon>
        <taxon>Portunoidea</taxon>
        <taxon>Portunidae</taxon>
        <taxon>Portuninae</taxon>
        <taxon>Scylla</taxon>
    </lineage>
</organism>
<feature type="compositionally biased region" description="Low complexity" evidence="1">
    <location>
        <begin position="172"/>
        <end position="181"/>
    </location>
</feature>
<proteinExistence type="predicted"/>
<reference evidence="2 3" key="1">
    <citation type="submission" date="2023-03" db="EMBL/GenBank/DDBJ databases">
        <title>High-quality genome of Scylla paramamosain provides insights in environmental adaptation.</title>
        <authorList>
            <person name="Zhang L."/>
        </authorList>
    </citation>
    <scope>NUCLEOTIDE SEQUENCE [LARGE SCALE GENOMIC DNA]</scope>
    <source>
        <strain evidence="2">LZ_2023a</strain>
        <tissue evidence="2">Muscle</tissue>
    </source>
</reference>
<gene>
    <name evidence="2" type="ORF">O3P69_017519</name>
</gene>
<feature type="compositionally biased region" description="Basic residues" evidence="1">
    <location>
        <begin position="400"/>
        <end position="411"/>
    </location>
</feature>
<evidence type="ECO:0000313" key="2">
    <source>
        <dbReference type="EMBL" id="KAK8391958.1"/>
    </source>
</evidence>
<keyword evidence="3" id="KW-1185">Reference proteome</keyword>
<dbReference type="EMBL" id="JARAKH010000023">
    <property type="protein sequence ID" value="KAK8391958.1"/>
    <property type="molecule type" value="Genomic_DNA"/>
</dbReference>
<accession>A0AAW0TXN2</accession>
<sequence>MNNVSVNPMEPMGVRGNAPATFEYSHNRFPNGLPTGLPPPPLPGMGIIVPGQPPPPHPPPFPNPVHHAPHLGSHPLSPHPLHSLIFTLLSRLGLCPPLRFLTASPSLPHRHPPPPPLPCTPPPLPPTTGYQGQPPLPPLPPPPTPQHKPDVSKLPPPPLPKDPPPLPEAKKTTTTPNTLPATAPPLPKLPFPTTHTAHTTQTKPKKPQEETERPKPIPSIITPRPSFTKVTATTTLTTGARVTCNTTAPTREDTPSPPINAPSPDEDDDPIPSADLSSDDAYDPEDPMFSPSYDSDSPSPKEDSVDSLIDKYVRRLGNAHPSIHKSSTSSTLAKKSSRHHRHREKRKKSSHASVSPPSTPSPTKGEKVAVGSSPARPNLDARLKIMFGGTPVTQKEKRVKDKAKRKLKKSLKQFPRPPTPPNTQPTSSSTTALPPSPAAMAPQPPASLPPPTPITTTATTTTAQPDDDFERPLSPTPSPFLSRHMYLYWHRETLRARRGSVETKTKTTQAQTKPQINGQALVTSPLKATIPPLPKNLPTVPPPNYRAPMAPPAGKPVREPSLKAEIMRNITRMHPYKSSDGRGHGVRPNADAELEISSEVSGEEQEEAMEGVVEVETVRLVLDRIVEELKHALRQHLTKDLVDTRVSVCFEGTDGDS</sequence>
<feature type="compositionally biased region" description="Basic and acidic residues" evidence="1">
    <location>
        <begin position="206"/>
        <end position="215"/>
    </location>
</feature>
<feature type="region of interest" description="Disordered" evidence="1">
    <location>
        <begin position="106"/>
        <end position="478"/>
    </location>
</feature>
<feature type="compositionally biased region" description="Pro residues" evidence="1">
    <location>
        <begin position="53"/>
        <end position="63"/>
    </location>
</feature>
<feature type="compositionally biased region" description="Pro residues" evidence="1">
    <location>
        <begin position="434"/>
        <end position="453"/>
    </location>
</feature>
<feature type="compositionally biased region" description="Low complexity" evidence="1">
    <location>
        <begin position="454"/>
        <end position="464"/>
    </location>
</feature>
<feature type="compositionally biased region" description="Pro residues" evidence="1">
    <location>
        <begin position="113"/>
        <end position="126"/>
    </location>
</feature>
<name>A0AAW0TXN2_SCYPA</name>
<dbReference type="AlphaFoldDB" id="A0AAW0TXN2"/>
<feature type="compositionally biased region" description="Acidic residues" evidence="1">
    <location>
        <begin position="277"/>
        <end position="286"/>
    </location>
</feature>
<feature type="compositionally biased region" description="Basic residues" evidence="1">
    <location>
        <begin position="335"/>
        <end position="350"/>
    </location>
</feature>